<name>A0ABV6DBA7_9HYPH</name>
<protein>
    <submittedName>
        <fullName evidence="9">C-type cytochrome</fullName>
    </submittedName>
</protein>
<reference evidence="9 10" key="1">
    <citation type="submission" date="2024-09" db="EMBL/GenBank/DDBJ databases">
        <authorList>
            <person name="Sun Q."/>
            <person name="Mori K."/>
        </authorList>
    </citation>
    <scope>NUCLEOTIDE SEQUENCE [LARGE SCALE GENOMIC DNA]</scope>
    <source>
        <strain evidence="9 10">CCM 8543</strain>
    </source>
</reference>
<evidence type="ECO:0000313" key="9">
    <source>
        <dbReference type="EMBL" id="MFC0209948.1"/>
    </source>
</evidence>
<dbReference type="InterPro" id="IPR009056">
    <property type="entry name" value="Cyt_c-like_dom"/>
</dbReference>
<keyword evidence="5 6" id="KW-0408">Iron</keyword>
<comment type="caution">
    <text evidence="9">The sequence shown here is derived from an EMBL/GenBank/DDBJ whole genome shotgun (WGS) entry which is preliminary data.</text>
</comment>
<evidence type="ECO:0000256" key="3">
    <source>
        <dbReference type="ARBA" id="ARBA00022723"/>
    </source>
</evidence>
<organism evidence="9 10">
    <name type="scientific">Chelativorans intermedius</name>
    <dbReference type="NCBI Taxonomy" id="515947"/>
    <lineage>
        <taxon>Bacteria</taxon>
        <taxon>Pseudomonadati</taxon>
        <taxon>Pseudomonadota</taxon>
        <taxon>Alphaproteobacteria</taxon>
        <taxon>Hyphomicrobiales</taxon>
        <taxon>Phyllobacteriaceae</taxon>
        <taxon>Chelativorans</taxon>
    </lineage>
</organism>
<dbReference type="PANTHER" id="PTHR11961">
    <property type="entry name" value="CYTOCHROME C"/>
    <property type="match status" value="1"/>
</dbReference>
<dbReference type="PRINTS" id="PR00604">
    <property type="entry name" value="CYTCHRMECIAB"/>
</dbReference>
<keyword evidence="3 6" id="KW-0479">Metal-binding</keyword>
<sequence length="233" mass="24581">MRAAVFAVMALVGLNTASDALADGDATRGAQYYRACVACHALEPGLHLSGPSLGNVFERKTGTAEGFVRYSPGLKAAGFSWNAAALDGWLKEPAAMIPDTYMVFQGIDDPQARADLNAFLEIAGKPGGGEKAVADGLIPAEYLRAGAPEPISDASPEIRIAAIRHCGDSYFIKTEDGQETPYWEKNIRLKIDSVETGPPEGVAVILGAGMAGDRFSVVFSSLADLESLVEEKC</sequence>
<gene>
    <name evidence="9" type="ORF">ACFFJ2_16220</name>
</gene>
<dbReference type="Gene3D" id="1.10.760.10">
    <property type="entry name" value="Cytochrome c-like domain"/>
    <property type="match status" value="1"/>
</dbReference>
<feature type="signal peptide" evidence="7">
    <location>
        <begin position="1"/>
        <end position="22"/>
    </location>
</feature>
<proteinExistence type="predicted"/>
<keyword evidence="4" id="KW-0249">Electron transport</keyword>
<dbReference type="InterPro" id="IPR036909">
    <property type="entry name" value="Cyt_c-like_dom_sf"/>
</dbReference>
<dbReference type="RefSeq" id="WP_261522552.1">
    <property type="nucleotide sequence ID" value="NZ_JAODNW010000030.1"/>
</dbReference>
<dbReference type="EMBL" id="JBHLXD010000034">
    <property type="protein sequence ID" value="MFC0209948.1"/>
    <property type="molecule type" value="Genomic_DNA"/>
</dbReference>
<dbReference type="InterPro" id="IPR002327">
    <property type="entry name" value="Cyt_c_1A/1B"/>
</dbReference>
<evidence type="ECO:0000256" key="6">
    <source>
        <dbReference type="PROSITE-ProRule" id="PRU00433"/>
    </source>
</evidence>
<evidence type="ECO:0000256" key="1">
    <source>
        <dbReference type="ARBA" id="ARBA00022448"/>
    </source>
</evidence>
<keyword evidence="2 6" id="KW-0349">Heme</keyword>
<keyword evidence="7" id="KW-0732">Signal</keyword>
<dbReference type="PROSITE" id="PS51007">
    <property type="entry name" value="CYTC"/>
    <property type="match status" value="1"/>
</dbReference>
<evidence type="ECO:0000256" key="2">
    <source>
        <dbReference type="ARBA" id="ARBA00022617"/>
    </source>
</evidence>
<evidence type="ECO:0000256" key="4">
    <source>
        <dbReference type="ARBA" id="ARBA00022982"/>
    </source>
</evidence>
<accession>A0ABV6DBA7</accession>
<feature type="domain" description="Cytochrome c" evidence="8">
    <location>
        <begin position="24"/>
        <end position="124"/>
    </location>
</feature>
<evidence type="ECO:0000256" key="5">
    <source>
        <dbReference type="ARBA" id="ARBA00023004"/>
    </source>
</evidence>
<evidence type="ECO:0000256" key="7">
    <source>
        <dbReference type="SAM" id="SignalP"/>
    </source>
</evidence>
<keyword evidence="10" id="KW-1185">Reference proteome</keyword>
<dbReference type="Pfam" id="PF00034">
    <property type="entry name" value="Cytochrom_C"/>
    <property type="match status" value="1"/>
</dbReference>
<evidence type="ECO:0000313" key="10">
    <source>
        <dbReference type="Proteomes" id="UP001589755"/>
    </source>
</evidence>
<dbReference type="Proteomes" id="UP001589755">
    <property type="component" value="Unassembled WGS sequence"/>
</dbReference>
<keyword evidence="1" id="KW-0813">Transport</keyword>
<feature type="chain" id="PRO_5047419974" evidence="7">
    <location>
        <begin position="23"/>
        <end position="233"/>
    </location>
</feature>
<dbReference type="SUPFAM" id="SSF46626">
    <property type="entry name" value="Cytochrome c"/>
    <property type="match status" value="1"/>
</dbReference>
<evidence type="ECO:0000259" key="8">
    <source>
        <dbReference type="PROSITE" id="PS51007"/>
    </source>
</evidence>